<proteinExistence type="predicted"/>
<organism evidence="1 2">
    <name type="scientific">Cryptolaemus montrouzieri</name>
    <dbReference type="NCBI Taxonomy" id="559131"/>
    <lineage>
        <taxon>Eukaryota</taxon>
        <taxon>Metazoa</taxon>
        <taxon>Ecdysozoa</taxon>
        <taxon>Arthropoda</taxon>
        <taxon>Hexapoda</taxon>
        <taxon>Insecta</taxon>
        <taxon>Pterygota</taxon>
        <taxon>Neoptera</taxon>
        <taxon>Endopterygota</taxon>
        <taxon>Coleoptera</taxon>
        <taxon>Polyphaga</taxon>
        <taxon>Cucujiformia</taxon>
        <taxon>Coccinelloidea</taxon>
        <taxon>Coccinellidae</taxon>
        <taxon>Scymninae</taxon>
        <taxon>Scymnini</taxon>
        <taxon>Cryptolaemus</taxon>
    </lineage>
</organism>
<dbReference type="AlphaFoldDB" id="A0ABD2PGB5"/>
<protein>
    <submittedName>
        <fullName evidence="1">Uncharacterized protein</fullName>
    </submittedName>
</protein>
<evidence type="ECO:0000313" key="1">
    <source>
        <dbReference type="EMBL" id="KAL3290026.1"/>
    </source>
</evidence>
<evidence type="ECO:0000313" key="2">
    <source>
        <dbReference type="Proteomes" id="UP001516400"/>
    </source>
</evidence>
<accession>A0ABD2PGB5</accession>
<dbReference type="EMBL" id="JABFTP020000186">
    <property type="protein sequence ID" value="KAL3290026.1"/>
    <property type="molecule type" value="Genomic_DNA"/>
</dbReference>
<dbReference type="Proteomes" id="UP001516400">
    <property type="component" value="Unassembled WGS sequence"/>
</dbReference>
<reference evidence="1 2" key="1">
    <citation type="journal article" date="2021" name="BMC Biol.">
        <title>Horizontally acquired antibacterial genes associated with adaptive radiation of ladybird beetles.</title>
        <authorList>
            <person name="Li H.S."/>
            <person name="Tang X.F."/>
            <person name="Huang Y.H."/>
            <person name="Xu Z.Y."/>
            <person name="Chen M.L."/>
            <person name="Du X.Y."/>
            <person name="Qiu B.Y."/>
            <person name="Chen P.T."/>
            <person name="Zhang W."/>
            <person name="Slipinski A."/>
            <person name="Escalona H.E."/>
            <person name="Waterhouse R.M."/>
            <person name="Zwick A."/>
            <person name="Pang H."/>
        </authorList>
    </citation>
    <scope>NUCLEOTIDE SEQUENCE [LARGE SCALE GENOMIC DNA]</scope>
    <source>
        <strain evidence="1">SYSU2018</strain>
    </source>
</reference>
<name>A0ABD2PGB5_9CUCU</name>
<comment type="caution">
    <text evidence="1">The sequence shown here is derived from an EMBL/GenBank/DDBJ whole genome shotgun (WGS) entry which is preliminary data.</text>
</comment>
<gene>
    <name evidence="1" type="ORF">HHI36_023398</name>
</gene>
<keyword evidence="2" id="KW-1185">Reference proteome</keyword>
<sequence>MLYFSKLFLSPEAVNIIVKYINQRGACEIEKVNIKSKEDKKQWVDVDESEIYKCIGLLISLEAIKSHREPVRTRYSRFDDMNTREQRKSAYKLAIYLFTTNCQIDTNTGTHLTVDAGSIQGLHHRKSSYEEQPAKYDSANLYCENTSENWKQIMKRSRK</sequence>